<gene>
    <name evidence="2" type="ORF">PLEPLA_LOCUS4486</name>
</gene>
<evidence type="ECO:0000313" key="2">
    <source>
        <dbReference type="EMBL" id="CAB1416695.1"/>
    </source>
</evidence>
<dbReference type="AlphaFoldDB" id="A0A9N7TPH8"/>
<sequence length="230" mass="25026">MAEAREEEEEAGSRRRASGRDAGLSFQWPRKKNDHGTAVVPTGIQVSGLENMERLSCTSVCVTKATLSKEVNHKKNPSLCTEAETGGVVRGSDLEHPTRAGQAATEALSSKAVERYINAHSRLLTPTRCKRSCPRLKDGKSSPLSSSGCEAFLRQRQPAGTALEENPPPPHLEIDGAGYFIVFIVFIAGSMKLSTSQCRARVMGRDFASVVKVPQPLPAWKKPTRVERLS</sequence>
<comment type="caution">
    <text evidence="2">The sequence shown here is derived from an EMBL/GenBank/DDBJ whole genome shotgun (WGS) entry which is preliminary data.</text>
</comment>
<organism evidence="2 3">
    <name type="scientific">Pleuronectes platessa</name>
    <name type="common">European plaice</name>
    <dbReference type="NCBI Taxonomy" id="8262"/>
    <lineage>
        <taxon>Eukaryota</taxon>
        <taxon>Metazoa</taxon>
        <taxon>Chordata</taxon>
        <taxon>Craniata</taxon>
        <taxon>Vertebrata</taxon>
        <taxon>Euteleostomi</taxon>
        <taxon>Actinopterygii</taxon>
        <taxon>Neopterygii</taxon>
        <taxon>Teleostei</taxon>
        <taxon>Neoteleostei</taxon>
        <taxon>Acanthomorphata</taxon>
        <taxon>Carangaria</taxon>
        <taxon>Pleuronectiformes</taxon>
        <taxon>Pleuronectoidei</taxon>
        <taxon>Pleuronectidae</taxon>
        <taxon>Pleuronectes</taxon>
    </lineage>
</organism>
<dbReference type="EMBL" id="CADEAL010000224">
    <property type="protein sequence ID" value="CAB1416695.1"/>
    <property type="molecule type" value="Genomic_DNA"/>
</dbReference>
<feature type="region of interest" description="Disordered" evidence="1">
    <location>
        <begin position="1"/>
        <end position="35"/>
    </location>
</feature>
<feature type="compositionally biased region" description="Acidic residues" evidence="1">
    <location>
        <begin position="1"/>
        <end position="10"/>
    </location>
</feature>
<dbReference type="Proteomes" id="UP001153269">
    <property type="component" value="Unassembled WGS sequence"/>
</dbReference>
<evidence type="ECO:0000256" key="1">
    <source>
        <dbReference type="SAM" id="MobiDB-lite"/>
    </source>
</evidence>
<proteinExistence type="predicted"/>
<reference evidence="2" key="1">
    <citation type="submission" date="2020-03" db="EMBL/GenBank/DDBJ databases">
        <authorList>
            <person name="Weist P."/>
        </authorList>
    </citation>
    <scope>NUCLEOTIDE SEQUENCE</scope>
</reference>
<evidence type="ECO:0000313" key="3">
    <source>
        <dbReference type="Proteomes" id="UP001153269"/>
    </source>
</evidence>
<accession>A0A9N7TPH8</accession>
<protein>
    <submittedName>
        <fullName evidence="2">Uncharacterized protein</fullName>
    </submittedName>
</protein>
<keyword evidence="3" id="KW-1185">Reference proteome</keyword>
<name>A0A9N7TPH8_PLEPL</name>